<feature type="compositionally biased region" description="Basic and acidic residues" evidence="1">
    <location>
        <begin position="415"/>
        <end position="424"/>
    </location>
</feature>
<feature type="region of interest" description="Disordered" evidence="1">
    <location>
        <begin position="542"/>
        <end position="575"/>
    </location>
</feature>
<feature type="compositionally biased region" description="Basic residues" evidence="1">
    <location>
        <begin position="438"/>
        <end position="447"/>
    </location>
</feature>
<name>A0A6L2LXP9_TANCI</name>
<evidence type="ECO:0000313" key="2">
    <source>
        <dbReference type="EMBL" id="GEU65727.1"/>
    </source>
</evidence>
<dbReference type="EMBL" id="BKCJ010005257">
    <property type="protein sequence ID" value="GEU65727.1"/>
    <property type="molecule type" value="Genomic_DNA"/>
</dbReference>
<proteinExistence type="predicted"/>
<feature type="region of interest" description="Disordered" evidence="1">
    <location>
        <begin position="32"/>
        <end position="53"/>
    </location>
</feature>
<feature type="region of interest" description="Disordered" evidence="1">
    <location>
        <begin position="638"/>
        <end position="683"/>
    </location>
</feature>
<dbReference type="AlphaFoldDB" id="A0A6L2LXP9"/>
<protein>
    <submittedName>
        <fullName evidence="2">Uncharacterized protein</fullName>
    </submittedName>
</protein>
<evidence type="ECO:0000256" key="1">
    <source>
        <dbReference type="SAM" id="MobiDB-lite"/>
    </source>
</evidence>
<reference evidence="2" key="1">
    <citation type="journal article" date="2019" name="Sci. Rep.">
        <title>Draft genome of Tanacetum cinerariifolium, the natural source of mosquito coil.</title>
        <authorList>
            <person name="Yamashiro T."/>
            <person name="Shiraishi A."/>
            <person name="Satake H."/>
            <person name="Nakayama K."/>
        </authorList>
    </citation>
    <scope>NUCLEOTIDE SEQUENCE</scope>
</reference>
<accession>A0A6L2LXP9</accession>
<comment type="caution">
    <text evidence="2">The sequence shown here is derived from an EMBL/GenBank/DDBJ whole genome shotgun (WGS) entry which is preliminary data.</text>
</comment>
<sequence>MTAGDDHLHGRQLTHRLSVKAACDQSASVLLRPSHGQYGPGLSSGPKERKDQTNDTIIYSGFATKILFASLHSASIQLESSLHYVNKLPLGEENCYCYIKSARGVELILDDKQEREVLMGNLKPRWDNDPGKLGAAPDSVRDRISPTIYASNIEQFRNSATSQTVNDEKQIHAIVDGKTLVISESSVGRDLLFNDANGITCLTNEQIFENLLLMGYEGALNKLTFQKALFSPQRNEKFSGIVTPLFATMLAQPAVLEGEGSRNLLESQPTPSPAQPINESQIPESSPSPLNTQSPRQTLEGTGSGSGLGCQKTLGGAMAQIRYVSALIQRIDPPLSTGYTVRSGKDMMEYDIKLTDPVPQTPHDSPLSGGHTPRSDEGSMTLEELTDLCTTLLQKVFDLENVKTAHEMEISSLKKRDTKLEQRQSSRFSGIHPFRAGSSKRHGLGRRKVSKQMRKNLKSQQMFQDINDVLDEDADIGASRLEDSTAKPKTPPTSTTLFDDEDVTIADTLVKIKNQKAKEKGIAFKDANDSVRPMKSITTIQPLSTIDPKDKGKGILQESKPLKKTKKKDQDQIERDAKVSLKIQADLNEEARTERERQEEVSKAALAEMYDELAKESAEAIRSKPPTKTQLRNLMMTYLKHTGSEEEKKRTRIRKKGEAGSGSSSKHKSPKKHEVNDQESEDSDKEYRKCLKVVSDDDKAIDYKTLDVKSLNVDFLDKQDVLDLYKIIMKMFPANDYKRKRYPLNKEILEKMLSSRLEAETESTFALDLIKFIKL</sequence>
<feature type="region of interest" description="Disordered" evidence="1">
    <location>
        <begin position="262"/>
        <end position="308"/>
    </location>
</feature>
<feature type="compositionally biased region" description="Polar residues" evidence="1">
    <location>
        <begin position="264"/>
        <end position="297"/>
    </location>
</feature>
<gene>
    <name evidence="2" type="ORF">Tci_037705</name>
</gene>
<feature type="region of interest" description="Disordered" evidence="1">
    <location>
        <begin position="415"/>
        <end position="447"/>
    </location>
</feature>
<organism evidence="2">
    <name type="scientific">Tanacetum cinerariifolium</name>
    <name type="common">Dalmatian daisy</name>
    <name type="synonym">Chrysanthemum cinerariifolium</name>
    <dbReference type="NCBI Taxonomy" id="118510"/>
    <lineage>
        <taxon>Eukaryota</taxon>
        <taxon>Viridiplantae</taxon>
        <taxon>Streptophyta</taxon>
        <taxon>Embryophyta</taxon>
        <taxon>Tracheophyta</taxon>
        <taxon>Spermatophyta</taxon>
        <taxon>Magnoliopsida</taxon>
        <taxon>eudicotyledons</taxon>
        <taxon>Gunneridae</taxon>
        <taxon>Pentapetalae</taxon>
        <taxon>asterids</taxon>
        <taxon>campanulids</taxon>
        <taxon>Asterales</taxon>
        <taxon>Asteraceae</taxon>
        <taxon>Asteroideae</taxon>
        <taxon>Anthemideae</taxon>
        <taxon>Anthemidinae</taxon>
        <taxon>Tanacetum</taxon>
    </lineage>
</organism>
<feature type="region of interest" description="Disordered" evidence="1">
    <location>
        <begin position="479"/>
        <end position="498"/>
    </location>
</feature>
<feature type="region of interest" description="Disordered" evidence="1">
    <location>
        <begin position="356"/>
        <end position="378"/>
    </location>
</feature>